<evidence type="ECO:0000256" key="1">
    <source>
        <dbReference type="SAM" id="SignalP"/>
    </source>
</evidence>
<name>A0AAV2DBB3_9ROSI</name>
<proteinExistence type="predicted"/>
<dbReference type="AlphaFoldDB" id="A0AAV2DBB3"/>
<reference evidence="2 3" key="1">
    <citation type="submission" date="2024-04" db="EMBL/GenBank/DDBJ databases">
        <authorList>
            <person name="Fracassetti M."/>
        </authorList>
    </citation>
    <scope>NUCLEOTIDE SEQUENCE [LARGE SCALE GENOMIC DNA]</scope>
</reference>
<feature type="chain" id="PRO_5043640296" evidence="1">
    <location>
        <begin position="19"/>
        <end position="93"/>
    </location>
</feature>
<keyword evidence="1" id="KW-0732">Signal</keyword>
<dbReference type="Proteomes" id="UP001497516">
    <property type="component" value="Chromosome 2"/>
</dbReference>
<gene>
    <name evidence="2" type="ORF">LTRI10_LOCUS12940</name>
</gene>
<evidence type="ECO:0000313" key="3">
    <source>
        <dbReference type="Proteomes" id="UP001497516"/>
    </source>
</evidence>
<keyword evidence="3" id="KW-1185">Reference proteome</keyword>
<accession>A0AAV2DBB3</accession>
<sequence length="93" mass="10587">MRLAALSLFSSVVEMVSLIQLDRRPVGLGVGMAFSSKDAVQDAFSEEVMRWNFEWRVKYSDSKELHVICKNAAEGCMWQLGIWVTCHLYTLIS</sequence>
<protein>
    <submittedName>
        <fullName evidence="2">Uncharacterized protein</fullName>
    </submittedName>
</protein>
<organism evidence="2 3">
    <name type="scientific">Linum trigynum</name>
    <dbReference type="NCBI Taxonomy" id="586398"/>
    <lineage>
        <taxon>Eukaryota</taxon>
        <taxon>Viridiplantae</taxon>
        <taxon>Streptophyta</taxon>
        <taxon>Embryophyta</taxon>
        <taxon>Tracheophyta</taxon>
        <taxon>Spermatophyta</taxon>
        <taxon>Magnoliopsida</taxon>
        <taxon>eudicotyledons</taxon>
        <taxon>Gunneridae</taxon>
        <taxon>Pentapetalae</taxon>
        <taxon>rosids</taxon>
        <taxon>fabids</taxon>
        <taxon>Malpighiales</taxon>
        <taxon>Linaceae</taxon>
        <taxon>Linum</taxon>
    </lineage>
</organism>
<feature type="signal peptide" evidence="1">
    <location>
        <begin position="1"/>
        <end position="18"/>
    </location>
</feature>
<dbReference type="EMBL" id="OZ034815">
    <property type="protein sequence ID" value="CAL1370845.1"/>
    <property type="molecule type" value="Genomic_DNA"/>
</dbReference>
<evidence type="ECO:0000313" key="2">
    <source>
        <dbReference type="EMBL" id="CAL1370845.1"/>
    </source>
</evidence>